<accession>W4LAA1</accession>
<dbReference type="PANTHER" id="PTHR39550">
    <property type="entry name" value="SLL0658 PROTEIN"/>
    <property type="match status" value="1"/>
</dbReference>
<dbReference type="HOGENOM" id="CLU_115769_0_0_7"/>
<evidence type="ECO:0008006" key="3">
    <source>
        <dbReference type="Google" id="ProtNLM"/>
    </source>
</evidence>
<proteinExistence type="predicted"/>
<dbReference type="PANTHER" id="PTHR39550:SF1">
    <property type="entry name" value="SLL0658 PROTEIN"/>
    <property type="match status" value="1"/>
</dbReference>
<evidence type="ECO:0000313" key="2">
    <source>
        <dbReference type="Proteomes" id="UP000019140"/>
    </source>
</evidence>
<name>W4LAA1_9BACT</name>
<feature type="non-terminal residue" evidence="1">
    <location>
        <position position="154"/>
    </location>
</feature>
<comment type="caution">
    <text evidence="1">The sequence shown here is derived from an EMBL/GenBank/DDBJ whole genome shotgun (WGS) entry which is preliminary data.</text>
</comment>
<dbReference type="AlphaFoldDB" id="W4LAA1"/>
<dbReference type="InterPro" id="IPR021799">
    <property type="entry name" value="PIN-like_prokaryotic"/>
</dbReference>
<organism evidence="1 2">
    <name type="scientific">Candidatus Entotheonella gemina</name>
    <dbReference type="NCBI Taxonomy" id="1429439"/>
    <lineage>
        <taxon>Bacteria</taxon>
        <taxon>Pseudomonadati</taxon>
        <taxon>Nitrospinota/Tectimicrobiota group</taxon>
        <taxon>Candidatus Tectimicrobiota</taxon>
        <taxon>Candidatus Entotheonellia</taxon>
        <taxon>Candidatus Entotheonellales</taxon>
        <taxon>Candidatus Entotheonellaceae</taxon>
        <taxon>Candidatus Entotheonella</taxon>
    </lineage>
</organism>
<dbReference type="Pfam" id="PF11848">
    <property type="entry name" value="DUF3368"/>
    <property type="match status" value="1"/>
</dbReference>
<reference evidence="1 2" key="1">
    <citation type="journal article" date="2014" name="Nature">
        <title>An environmental bacterial taxon with a large and distinct metabolic repertoire.</title>
        <authorList>
            <person name="Wilson M.C."/>
            <person name="Mori T."/>
            <person name="Ruckert C."/>
            <person name="Uria A.R."/>
            <person name="Helf M.J."/>
            <person name="Takada K."/>
            <person name="Gernert C."/>
            <person name="Steffens U.A."/>
            <person name="Heycke N."/>
            <person name="Schmitt S."/>
            <person name="Rinke C."/>
            <person name="Helfrich E.J."/>
            <person name="Brachmann A.O."/>
            <person name="Gurgui C."/>
            <person name="Wakimoto T."/>
            <person name="Kracht M."/>
            <person name="Crusemann M."/>
            <person name="Hentschel U."/>
            <person name="Abe I."/>
            <person name="Matsunaga S."/>
            <person name="Kalinowski J."/>
            <person name="Takeyama H."/>
            <person name="Piel J."/>
        </authorList>
    </citation>
    <scope>NUCLEOTIDE SEQUENCE [LARGE SCALE GENOMIC DNA]</scope>
    <source>
        <strain evidence="2">TSY2</strain>
    </source>
</reference>
<dbReference type="Proteomes" id="UP000019140">
    <property type="component" value="Unassembled WGS sequence"/>
</dbReference>
<evidence type="ECO:0000313" key="1">
    <source>
        <dbReference type="EMBL" id="ETW95028.1"/>
    </source>
</evidence>
<dbReference type="EMBL" id="AZHX01002365">
    <property type="protein sequence ID" value="ETW95028.1"/>
    <property type="molecule type" value="Genomic_DNA"/>
</dbReference>
<protein>
    <recommendedName>
        <fullName evidence="3">DUF3368 domain-containing protein</fullName>
    </recommendedName>
</protein>
<sequence length="154" mass="17265">MPELVISNTSPLFYLHRLRQLTLLRALYQQIVVPGAVRDELHAGRIQGEDTPELADYDWITVRSVQVPEFLMRITDLGLGEAQVLALALEEPGSLVILDDRFARAVAQMRHLRLTGTAGVILKAKQEGHLEAVTPLLDRLTQMGFRLSNTVRTK</sequence>
<keyword evidence="2" id="KW-1185">Reference proteome</keyword>
<gene>
    <name evidence="1" type="ORF">ETSY2_48740</name>
</gene>